<dbReference type="Gramene" id="KQK91368">
    <property type="protein sequence ID" value="KQK91368"/>
    <property type="gene ID" value="SETIT_039643mg"/>
</dbReference>
<dbReference type="InterPro" id="IPR046533">
    <property type="entry name" value="DUF6598"/>
</dbReference>
<dbReference type="eggNOG" id="ENOG502R5TK">
    <property type="taxonomic scope" value="Eukaryota"/>
</dbReference>
<dbReference type="Proteomes" id="UP000004995">
    <property type="component" value="Unassembled WGS sequence"/>
</dbReference>
<evidence type="ECO:0000313" key="2">
    <source>
        <dbReference type="EnsemblPlants" id="KQK91368"/>
    </source>
</evidence>
<sequence>DIEDYYDRIDELNDTFKEHFSYVIIRPRCPSPRCFHLWHRQFRMTNTNPTSLGSKCFTEPCAYEYVSSDLQFFSMKFAGDFSHGEKMTIYGFVAVRDDIDHLRNYIFYRSSDHAQEITPDAPDLLLIPPARGISAPFNVIVEYCLKVKNNGVWRMQSPMAPKVQLHKVRLFGPLGPLDIRFALLRFAVEATIDVKVKRAMAGYSLSTVTAYTCGLLDETVLYNAYASSVCCGGLSSSMVAVASAVVAVEL</sequence>
<dbReference type="Pfam" id="PF20241">
    <property type="entry name" value="DUF6598"/>
    <property type="match status" value="1"/>
</dbReference>
<dbReference type="EnsemblPlants" id="KQK91368">
    <property type="protein sequence ID" value="KQK91368"/>
    <property type="gene ID" value="SETIT_039643mg"/>
</dbReference>
<dbReference type="EMBL" id="AGNK02006033">
    <property type="status" value="NOT_ANNOTATED_CDS"/>
    <property type="molecule type" value="Genomic_DNA"/>
</dbReference>
<feature type="domain" description="DUF6598" evidence="1">
    <location>
        <begin position="70"/>
        <end position="243"/>
    </location>
</feature>
<accession>K4AL63</accession>
<dbReference type="FunCoup" id="K4AL63">
    <property type="interactions" value="149"/>
</dbReference>
<evidence type="ECO:0000313" key="3">
    <source>
        <dbReference type="Proteomes" id="UP000004995"/>
    </source>
</evidence>
<dbReference type="PANTHER" id="PTHR33065:SF145">
    <property type="entry name" value="OS05G0506400 PROTEIN"/>
    <property type="match status" value="1"/>
</dbReference>
<dbReference type="PANTHER" id="PTHR33065">
    <property type="entry name" value="OS07G0486400 PROTEIN"/>
    <property type="match status" value="1"/>
</dbReference>
<reference evidence="2" key="2">
    <citation type="submission" date="2018-08" db="UniProtKB">
        <authorList>
            <consortium name="EnsemblPlants"/>
        </authorList>
    </citation>
    <scope>IDENTIFICATION</scope>
    <source>
        <strain evidence="2">Yugu1</strain>
    </source>
</reference>
<proteinExistence type="predicted"/>
<evidence type="ECO:0000259" key="1">
    <source>
        <dbReference type="Pfam" id="PF20241"/>
    </source>
</evidence>
<reference evidence="3" key="1">
    <citation type="journal article" date="2012" name="Nat. Biotechnol.">
        <title>Reference genome sequence of the model plant Setaria.</title>
        <authorList>
            <person name="Bennetzen J.L."/>
            <person name="Schmutz J."/>
            <person name="Wang H."/>
            <person name="Percifield R."/>
            <person name="Hawkins J."/>
            <person name="Pontaroli A.C."/>
            <person name="Estep M."/>
            <person name="Feng L."/>
            <person name="Vaughn J.N."/>
            <person name="Grimwood J."/>
            <person name="Jenkins J."/>
            <person name="Barry K."/>
            <person name="Lindquist E."/>
            <person name="Hellsten U."/>
            <person name="Deshpande S."/>
            <person name="Wang X."/>
            <person name="Wu X."/>
            <person name="Mitros T."/>
            <person name="Triplett J."/>
            <person name="Yang X."/>
            <person name="Ye C.Y."/>
            <person name="Mauro-Herrera M."/>
            <person name="Wang L."/>
            <person name="Li P."/>
            <person name="Sharma M."/>
            <person name="Sharma R."/>
            <person name="Ronald P.C."/>
            <person name="Panaud O."/>
            <person name="Kellogg E.A."/>
            <person name="Brutnell T.P."/>
            <person name="Doust A.N."/>
            <person name="Tuskan G.A."/>
            <person name="Rokhsar D."/>
            <person name="Devos K.M."/>
        </authorList>
    </citation>
    <scope>NUCLEOTIDE SEQUENCE [LARGE SCALE GENOMIC DNA]</scope>
    <source>
        <strain evidence="3">cv. Yugu1</strain>
    </source>
</reference>
<organism evidence="2 3">
    <name type="scientific">Setaria italica</name>
    <name type="common">Foxtail millet</name>
    <name type="synonym">Panicum italicum</name>
    <dbReference type="NCBI Taxonomy" id="4555"/>
    <lineage>
        <taxon>Eukaryota</taxon>
        <taxon>Viridiplantae</taxon>
        <taxon>Streptophyta</taxon>
        <taxon>Embryophyta</taxon>
        <taxon>Tracheophyta</taxon>
        <taxon>Spermatophyta</taxon>
        <taxon>Magnoliopsida</taxon>
        <taxon>Liliopsida</taxon>
        <taxon>Poales</taxon>
        <taxon>Poaceae</taxon>
        <taxon>PACMAD clade</taxon>
        <taxon>Panicoideae</taxon>
        <taxon>Panicodae</taxon>
        <taxon>Paniceae</taxon>
        <taxon>Cenchrinae</taxon>
        <taxon>Setaria</taxon>
    </lineage>
</organism>
<dbReference type="InParanoid" id="K4AL63"/>
<dbReference type="HOGENOM" id="CLU_1040468_0_0_1"/>
<keyword evidence="3" id="KW-1185">Reference proteome</keyword>
<name>K4AL63_SETIT</name>
<dbReference type="AlphaFoldDB" id="K4AL63"/>
<protein>
    <recommendedName>
        <fullName evidence="1">DUF6598 domain-containing protein</fullName>
    </recommendedName>
</protein>